<dbReference type="Pfam" id="PF00156">
    <property type="entry name" value="Pribosyltran"/>
    <property type="match status" value="1"/>
</dbReference>
<protein>
    <submittedName>
        <fullName evidence="3">Phosphoribosyl transferase domain protein</fullName>
    </submittedName>
</protein>
<organism evidence="3 4">
    <name type="scientific">[Clostridium] methylpentosum DSM 5476</name>
    <dbReference type="NCBI Taxonomy" id="537013"/>
    <lineage>
        <taxon>Bacteria</taxon>
        <taxon>Bacillati</taxon>
        <taxon>Bacillota</taxon>
        <taxon>Clostridia</taxon>
        <taxon>Eubacteriales</taxon>
        <taxon>Oscillospiraceae</taxon>
        <taxon>Oscillospiraceae incertae sedis</taxon>
    </lineage>
</organism>
<dbReference type="EMBL" id="ACEC01000114">
    <property type="protein sequence ID" value="EEG29225.1"/>
    <property type="molecule type" value="Genomic_DNA"/>
</dbReference>
<evidence type="ECO:0000313" key="3">
    <source>
        <dbReference type="EMBL" id="EEG29225.1"/>
    </source>
</evidence>
<keyword evidence="4" id="KW-1185">Reference proteome</keyword>
<dbReference type="STRING" id="537013.CLOSTMETH_03165"/>
<proteinExistence type="inferred from homology"/>
<keyword evidence="3" id="KW-0808">Transferase</keyword>
<dbReference type="GO" id="GO:0016740">
    <property type="term" value="F:transferase activity"/>
    <property type="evidence" value="ECO:0007669"/>
    <property type="project" value="UniProtKB-KW"/>
</dbReference>
<dbReference type="HOGENOM" id="CLU_054549_5_0_9"/>
<dbReference type="PANTHER" id="PTHR47505:SF1">
    <property type="entry name" value="DNA UTILIZATION PROTEIN YHGH"/>
    <property type="match status" value="1"/>
</dbReference>
<dbReference type="Gene3D" id="3.40.50.2020">
    <property type="match status" value="1"/>
</dbReference>
<name>C0EH20_9FIRM</name>
<comment type="similarity">
    <text evidence="1">Belongs to the ComF/GntX family.</text>
</comment>
<sequence length="148" mass="16317">MKYSNRPSYAAGFAALLSELFAEREHPPFTRIAHVPFHWTDKLGRDYNASLLVAKQLAQRTGIPHGKRVLRKTRRTAKQHDLTAAERRNNLSDCFAASNVKGEHILLVDDVLTTGSTVNECARALKQAGAASVWSISVAVSYLAKDGK</sequence>
<dbReference type="PANTHER" id="PTHR47505">
    <property type="entry name" value="DNA UTILIZATION PROTEIN YHGH"/>
    <property type="match status" value="1"/>
</dbReference>
<dbReference type="AlphaFoldDB" id="C0EH20"/>
<dbReference type="SUPFAM" id="SSF53271">
    <property type="entry name" value="PRTase-like"/>
    <property type="match status" value="1"/>
</dbReference>
<evidence type="ECO:0000259" key="2">
    <source>
        <dbReference type="Pfam" id="PF00156"/>
    </source>
</evidence>
<evidence type="ECO:0000313" key="4">
    <source>
        <dbReference type="Proteomes" id="UP000003340"/>
    </source>
</evidence>
<comment type="caution">
    <text evidence="3">The sequence shown here is derived from an EMBL/GenBank/DDBJ whole genome shotgun (WGS) entry which is preliminary data.</text>
</comment>
<dbReference type="Proteomes" id="UP000003340">
    <property type="component" value="Unassembled WGS sequence"/>
</dbReference>
<accession>C0EH20</accession>
<reference evidence="3 4" key="2">
    <citation type="submission" date="2009-02" db="EMBL/GenBank/DDBJ databases">
        <title>Draft genome sequence of Clostridium methylpentosum (DSM 5476).</title>
        <authorList>
            <person name="Sudarsanam P."/>
            <person name="Ley R."/>
            <person name="Guruge J."/>
            <person name="Turnbaugh P.J."/>
            <person name="Mahowald M."/>
            <person name="Liep D."/>
            <person name="Gordon J."/>
        </authorList>
    </citation>
    <scope>NUCLEOTIDE SEQUENCE [LARGE SCALE GENOMIC DNA]</scope>
    <source>
        <strain evidence="3 4">DSM 5476</strain>
    </source>
</reference>
<dbReference type="InterPro" id="IPR029057">
    <property type="entry name" value="PRTase-like"/>
</dbReference>
<gene>
    <name evidence="3" type="ORF">CLOSTMETH_03165</name>
</gene>
<evidence type="ECO:0000256" key="1">
    <source>
        <dbReference type="ARBA" id="ARBA00008007"/>
    </source>
</evidence>
<dbReference type="InterPro" id="IPR051910">
    <property type="entry name" value="ComF/GntX_DNA_util-trans"/>
</dbReference>
<dbReference type="InterPro" id="IPR000836">
    <property type="entry name" value="PRTase_dom"/>
</dbReference>
<dbReference type="eggNOG" id="COG1040">
    <property type="taxonomic scope" value="Bacteria"/>
</dbReference>
<dbReference type="CDD" id="cd06223">
    <property type="entry name" value="PRTases_typeI"/>
    <property type="match status" value="1"/>
</dbReference>
<reference evidence="3 4" key="1">
    <citation type="submission" date="2009-01" db="EMBL/GenBank/DDBJ databases">
        <authorList>
            <person name="Fulton L."/>
            <person name="Clifton S."/>
            <person name="Fulton B."/>
            <person name="Xu J."/>
            <person name="Minx P."/>
            <person name="Pepin K.H."/>
            <person name="Johnson M."/>
            <person name="Bhonagiri V."/>
            <person name="Nash W.E."/>
            <person name="Mardis E.R."/>
            <person name="Wilson R.K."/>
        </authorList>
    </citation>
    <scope>NUCLEOTIDE SEQUENCE [LARGE SCALE GENOMIC DNA]</scope>
    <source>
        <strain evidence="3 4">DSM 5476</strain>
    </source>
</reference>
<feature type="domain" description="Phosphoribosyltransferase" evidence="2">
    <location>
        <begin position="50"/>
        <end position="140"/>
    </location>
</feature>